<evidence type="ECO:0000313" key="10">
    <source>
        <dbReference type="Proteomes" id="UP001177744"/>
    </source>
</evidence>
<evidence type="ECO:0000256" key="3">
    <source>
        <dbReference type="ARBA" id="ARBA00022989"/>
    </source>
</evidence>
<keyword evidence="3 8" id="KW-1133">Transmembrane helix</keyword>
<evidence type="ECO:0000256" key="7">
    <source>
        <dbReference type="ARBA" id="ARBA00023224"/>
    </source>
</evidence>
<keyword evidence="10" id="KW-1185">Reference proteome</keyword>
<feature type="transmembrane region" description="Helical" evidence="8">
    <location>
        <begin position="35"/>
        <end position="54"/>
    </location>
</feature>
<dbReference type="EMBL" id="JAULJE010000013">
    <property type="protein sequence ID" value="KAK1335764.1"/>
    <property type="molecule type" value="Genomic_DNA"/>
</dbReference>
<accession>A0AA40HR17</accession>
<keyword evidence="2 8" id="KW-0812">Transmembrane</keyword>
<keyword evidence="4" id="KW-0297">G-protein coupled receptor</keyword>
<dbReference type="Proteomes" id="UP001177744">
    <property type="component" value="Unassembled WGS sequence"/>
</dbReference>
<name>A0AA40HR17_CNENI</name>
<evidence type="ECO:0000256" key="6">
    <source>
        <dbReference type="ARBA" id="ARBA00023170"/>
    </source>
</evidence>
<dbReference type="InterPro" id="IPR000725">
    <property type="entry name" value="Olfact_rcpt"/>
</dbReference>
<comment type="subcellular location">
    <subcellularLocation>
        <location evidence="1">Membrane</location>
        <topology evidence="1">Multi-pass membrane protein</topology>
    </subcellularLocation>
</comment>
<dbReference type="GO" id="GO:0004930">
    <property type="term" value="F:G protein-coupled receptor activity"/>
    <property type="evidence" value="ECO:0007669"/>
    <property type="project" value="UniProtKB-KW"/>
</dbReference>
<comment type="caution">
    <text evidence="9">The sequence shown here is derived from an EMBL/GenBank/DDBJ whole genome shotgun (WGS) entry which is preliminary data.</text>
</comment>
<gene>
    <name evidence="9" type="ORF">QTO34_003559</name>
</gene>
<dbReference type="GO" id="GO:0016020">
    <property type="term" value="C:membrane"/>
    <property type="evidence" value="ECO:0007669"/>
    <property type="project" value="UniProtKB-SubCell"/>
</dbReference>
<proteinExistence type="predicted"/>
<sequence>MVGTLLITLTSYSYILYSIFRMHSGEGRHKAFSTCVSHLTAIILFYSTAIYTYLRPSSSYSLGQDKVASVFYTVPLRACGSRRSQVPAPEAGCSHGDQEAVCPVIPGCSQQQKPHVRLPMSWGDGETRPQCLRLAAAQGDDEAACPVILRSNLPGDPRPQPAGEAACPMSAHLTSWGRLRNRAPVPEAGCSPGDEEAACPVIPGRSQHQKPHVCLPHVLGETEKPSPSA</sequence>
<protein>
    <recommendedName>
        <fullName evidence="11">G-protein coupled receptors family 1 profile domain-containing protein</fullName>
    </recommendedName>
</protein>
<organism evidence="9 10">
    <name type="scientific">Cnephaeus nilssonii</name>
    <name type="common">Northern bat</name>
    <name type="synonym">Eptesicus nilssonii</name>
    <dbReference type="NCBI Taxonomy" id="3371016"/>
    <lineage>
        <taxon>Eukaryota</taxon>
        <taxon>Metazoa</taxon>
        <taxon>Chordata</taxon>
        <taxon>Craniata</taxon>
        <taxon>Vertebrata</taxon>
        <taxon>Euteleostomi</taxon>
        <taxon>Mammalia</taxon>
        <taxon>Eutheria</taxon>
        <taxon>Laurasiatheria</taxon>
        <taxon>Chiroptera</taxon>
        <taxon>Yangochiroptera</taxon>
        <taxon>Vespertilionidae</taxon>
        <taxon>Cnephaeus</taxon>
    </lineage>
</organism>
<evidence type="ECO:0000256" key="5">
    <source>
        <dbReference type="ARBA" id="ARBA00023136"/>
    </source>
</evidence>
<keyword evidence="5 8" id="KW-0472">Membrane</keyword>
<dbReference type="PANTHER" id="PTHR48018">
    <property type="entry name" value="OLFACTORY RECEPTOR"/>
    <property type="match status" value="1"/>
</dbReference>
<evidence type="ECO:0000256" key="2">
    <source>
        <dbReference type="ARBA" id="ARBA00022692"/>
    </source>
</evidence>
<dbReference type="AlphaFoldDB" id="A0AA40HR17"/>
<keyword evidence="6" id="KW-0675">Receptor</keyword>
<evidence type="ECO:0008006" key="11">
    <source>
        <dbReference type="Google" id="ProtNLM"/>
    </source>
</evidence>
<evidence type="ECO:0000256" key="4">
    <source>
        <dbReference type="ARBA" id="ARBA00023040"/>
    </source>
</evidence>
<evidence type="ECO:0000256" key="1">
    <source>
        <dbReference type="ARBA" id="ARBA00004141"/>
    </source>
</evidence>
<evidence type="ECO:0000313" key="9">
    <source>
        <dbReference type="EMBL" id="KAK1335764.1"/>
    </source>
</evidence>
<keyword evidence="7" id="KW-0807">Transducer</keyword>
<evidence type="ECO:0000256" key="8">
    <source>
        <dbReference type="SAM" id="Phobius"/>
    </source>
</evidence>
<feature type="transmembrane region" description="Helical" evidence="8">
    <location>
        <begin position="6"/>
        <end position="23"/>
    </location>
</feature>
<dbReference type="SUPFAM" id="SSF81321">
    <property type="entry name" value="Family A G protein-coupled receptor-like"/>
    <property type="match status" value="1"/>
</dbReference>
<dbReference type="GO" id="GO:0004984">
    <property type="term" value="F:olfactory receptor activity"/>
    <property type="evidence" value="ECO:0007669"/>
    <property type="project" value="InterPro"/>
</dbReference>
<dbReference type="Pfam" id="PF13853">
    <property type="entry name" value="7tm_4"/>
    <property type="match status" value="1"/>
</dbReference>
<reference evidence="9" key="1">
    <citation type="submission" date="2023-06" db="EMBL/GenBank/DDBJ databases">
        <title>Reference genome for the Northern bat (Eptesicus nilssonii), a most northern bat species.</title>
        <authorList>
            <person name="Laine V.N."/>
            <person name="Pulliainen A.T."/>
            <person name="Lilley T.M."/>
        </authorList>
    </citation>
    <scope>NUCLEOTIDE SEQUENCE</scope>
    <source>
        <strain evidence="9">BLF_Eptnil</strain>
        <tissue evidence="9">Kidney</tissue>
    </source>
</reference>